<reference evidence="2" key="1">
    <citation type="submission" date="2022-10" db="EMBL/GenBank/DDBJ databases">
        <title>Genome assembly of Pristionchus species.</title>
        <authorList>
            <person name="Yoshida K."/>
            <person name="Sommer R.J."/>
        </authorList>
    </citation>
    <scope>NUCLEOTIDE SEQUENCE [LARGE SCALE GENOMIC DNA]</scope>
    <source>
        <strain evidence="2">RS5460</strain>
    </source>
</reference>
<feature type="non-terminal residue" evidence="1">
    <location>
        <position position="76"/>
    </location>
</feature>
<keyword evidence="2" id="KW-1185">Reference proteome</keyword>
<dbReference type="PANTHER" id="PTHR22744:SF14">
    <property type="entry name" value="BTB DOMAIN-CONTAINING PROTEIN-RELATED"/>
    <property type="match status" value="1"/>
</dbReference>
<feature type="non-terminal residue" evidence="1">
    <location>
        <position position="1"/>
    </location>
</feature>
<dbReference type="EMBL" id="BTRK01000005">
    <property type="protein sequence ID" value="GMR54745.1"/>
    <property type="molecule type" value="Genomic_DNA"/>
</dbReference>
<dbReference type="Proteomes" id="UP001328107">
    <property type="component" value="Unassembled WGS sequence"/>
</dbReference>
<protein>
    <submittedName>
        <fullName evidence="1">Uncharacterized protein</fullName>
    </submittedName>
</protein>
<accession>A0AAN5D2S9</accession>
<gene>
    <name evidence="1" type="ORF">PMAYCL1PPCAC_24940</name>
</gene>
<organism evidence="1 2">
    <name type="scientific">Pristionchus mayeri</name>
    <dbReference type="NCBI Taxonomy" id="1317129"/>
    <lineage>
        <taxon>Eukaryota</taxon>
        <taxon>Metazoa</taxon>
        <taxon>Ecdysozoa</taxon>
        <taxon>Nematoda</taxon>
        <taxon>Chromadorea</taxon>
        <taxon>Rhabditida</taxon>
        <taxon>Rhabditina</taxon>
        <taxon>Diplogasteromorpha</taxon>
        <taxon>Diplogasteroidea</taxon>
        <taxon>Neodiplogasteridae</taxon>
        <taxon>Pristionchus</taxon>
    </lineage>
</organism>
<sequence length="76" mass="8846">TLLDLAEDFLISSSVLEIAPKLLLSDQYRLVKLQDHCLDQLETQEKVREIKLAPEYRDLSETTKVALLEKMFRLMP</sequence>
<comment type="caution">
    <text evidence="1">The sequence shown here is derived from an EMBL/GenBank/DDBJ whole genome shotgun (WGS) entry which is preliminary data.</text>
</comment>
<proteinExistence type="predicted"/>
<dbReference type="AlphaFoldDB" id="A0AAN5D2S9"/>
<evidence type="ECO:0000313" key="1">
    <source>
        <dbReference type="EMBL" id="GMR54745.1"/>
    </source>
</evidence>
<dbReference type="PANTHER" id="PTHR22744">
    <property type="entry name" value="HELIX LOOP HELIX PROTEIN 21-RELATED"/>
    <property type="match status" value="1"/>
</dbReference>
<name>A0AAN5D2S9_9BILA</name>
<evidence type="ECO:0000313" key="2">
    <source>
        <dbReference type="Proteomes" id="UP001328107"/>
    </source>
</evidence>